<gene>
    <name evidence="1" type="ORF">HCA78_12720</name>
</gene>
<comment type="caution">
    <text evidence="1">The sequence shown here is derived from an EMBL/GenBank/DDBJ whole genome shotgun (WGS) entry which is preliminary data.</text>
</comment>
<dbReference type="Proteomes" id="UP000546806">
    <property type="component" value="Unassembled WGS sequence"/>
</dbReference>
<dbReference type="InterPro" id="IPR024411">
    <property type="entry name" value="Tail_terminator_phage"/>
</dbReference>
<protein>
    <recommendedName>
        <fullName evidence="3">Minor capsid protein</fullName>
    </recommendedName>
</protein>
<reference evidence="1 2" key="1">
    <citation type="submission" date="2020-03" db="EMBL/GenBank/DDBJ databases">
        <title>Soil Listeria distribution.</title>
        <authorList>
            <person name="Liao J."/>
            <person name="Wiedmann M."/>
        </authorList>
    </citation>
    <scope>NUCLEOTIDE SEQUENCE [LARGE SCALE GENOMIC DNA]</scope>
    <source>
        <strain evidence="1 2">FSL L7-0435</strain>
    </source>
</reference>
<organism evidence="1 2">
    <name type="scientific">Listeria booriae</name>
    <dbReference type="NCBI Taxonomy" id="1552123"/>
    <lineage>
        <taxon>Bacteria</taxon>
        <taxon>Bacillati</taxon>
        <taxon>Bacillota</taxon>
        <taxon>Bacilli</taxon>
        <taxon>Bacillales</taxon>
        <taxon>Listeriaceae</taxon>
        <taxon>Listeria</taxon>
    </lineage>
</organism>
<evidence type="ECO:0000313" key="2">
    <source>
        <dbReference type="Proteomes" id="UP000546806"/>
    </source>
</evidence>
<dbReference type="RefSeq" id="WP_185533649.1">
    <property type="nucleotide sequence ID" value="NZ_JAARWW010000005.1"/>
</dbReference>
<evidence type="ECO:0008006" key="3">
    <source>
        <dbReference type="Google" id="ProtNLM"/>
    </source>
</evidence>
<dbReference type="EMBL" id="JAARWW010000005">
    <property type="protein sequence ID" value="MBC2004640.1"/>
    <property type="molecule type" value="Genomic_DNA"/>
</dbReference>
<proteinExistence type="predicted"/>
<evidence type="ECO:0000313" key="1">
    <source>
        <dbReference type="EMBL" id="MBC2004640.1"/>
    </source>
</evidence>
<dbReference type="Pfam" id="PF12691">
    <property type="entry name" value="Phage_tail_terminator_6"/>
    <property type="match status" value="1"/>
</dbReference>
<dbReference type="AlphaFoldDB" id="A0A842D0P4"/>
<sequence>MPKLDFADCMLSAIKENVDLTLKTTTIGTLGESDSLAFTLTPTGKERMYMDGSKVKTYAFQMKAKSKNQETCVDDLNSIVDYVSCLEIDSVQSKNDSFTIDAKRNTSVPSLVTHDEQGYYIYSASFEVDLLILGGK</sequence>
<name>A0A842D0P4_9LIST</name>
<accession>A0A842D0P4</accession>